<organism evidence="2 3">
    <name type="scientific">Eumeta variegata</name>
    <name type="common">Bagworm moth</name>
    <name type="synonym">Eumeta japonica</name>
    <dbReference type="NCBI Taxonomy" id="151549"/>
    <lineage>
        <taxon>Eukaryota</taxon>
        <taxon>Metazoa</taxon>
        <taxon>Ecdysozoa</taxon>
        <taxon>Arthropoda</taxon>
        <taxon>Hexapoda</taxon>
        <taxon>Insecta</taxon>
        <taxon>Pterygota</taxon>
        <taxon>Neoptera</taxon>
        <taxon>Endopterygota</taxon>
        <taxon>Lepidoptera</taxon>
        <taxon>Glossata</taxon>
        <taxon>Ditrysia</taxon>
        <taxon>Tineoidea</taxon>
        <taxon>Psychidae</taxon>
        <taxon>Oiketicinae</taxon>
        <taxon>Eumeta</taxon>
    </lineage>
</organism>
<reference evidence="2 3" key="1">
    <citation type="journal article" date="2019" name="Commun. Biol.">
        <title>The bagworm genome reveals a unique fibroin gene that provides high tensile strength.</title>
        <authorList>
            <person name="Kono N."/>
            <person name="Nakamura H."/>
            <person name="Ohtoshi R."/>
            <person name="Tomita M."/>
            <person name="Numata K."/>
            <person name="Arakawa K."/>
        </authorList>
    </citation>
    <scope>NUCLEOTIDE SEQUENCE [LARGE SCALE GENOMIC DNA]</scope>
</reference>
<proteinExistence type="predicted"/>
<evidence type="ECO:0000313" key="3">
    <source>
        <dbReference type="Proteomes" id="UP000299102"/>
    </source>
</evidence>
<dbReference type="EMBL" id="BGZK01001088">
    <property type="protein sequence ID" value="GBP70852.1"/>
    <property type="molecule type" value="Genomic_DNA"/>
</dbReference>
<name>A0A4C1Y7Q5_EUMVA</name>
<dbReference type="Proteomes" id="UP000299102">
    <property type="component" value="Unassembled WGS sequence"/>
</dbReference>
<evidence type="ECO:0000256" key="1">
    <source>
        <dbReference type="SAM" id="MobiDB-lite"/>
    </source>
</evidence>
<gene>
    <name evidence="2" type="ORF">EVAR_53516_1</name>
</gene>
<evidence type="ECO:0000313" key="2">
    <source>
        <dbReference type="EMBL" id="GBP70852.1"/>
    </source>
</evidence>
<feature type="region of interest" description="Disordered" evidence="1">
    <location>
        <begin position="19"/>
        <end position="56"/>
    </location>
</feature>
<dbReference type="AlphaFoldDB" id="A0A4C1Y7Q5"/>
<protein>
    <submittedName>
        <fullName evidence="2">Uncharacterized protein</fullName>
    </submittedName>
</protein>
<sequence length="172" mass="19385">MSTPTSSTTVTAVSVVGRRSVRTGETRRSGKTTSITHLMPRAPKISPPPEKAVPRRGPARAVLANFKLRPYSGGITPFRPQRPVACFSAGYRCFEKPAPEIPTCCWMCQNGRGIRRMLIPKGWCQRIWKNAHWAWREELLTKLEVDKFGEAREVIPNVYLIETEDTEQDTSS</sequence>
<keyword evidence="3" id="KW-1185">Reference proteome</keyword>
<comment type="caution">
    <text evidence="2">The sequence shown here is derived from an EMBL/GenBank/DDBJ whole genome shotgun (WGS) entry which is preliminary data.</text>
</comment>
<accession>A0A4C1Y7Q5</accession>